<protein>
    <submittedName>
        <fullName evidence="2">SCP-like protein</fullName>
    </submittedName>
</protein>
<keyword evidence="3" id="KW-1185">Reference proteome</keyword>
<evidence type="ECO:0000313" key="3">
    <source>
        <dbReference type="Proteomes" id="UP000230423"/>
    </source>
</evidence>
<feature type="domain" description="SCP" evidence="1">
    <location>
        <begin position="15"/>
        <end position="156"/>
    </location>
</feature>
<dbReference type="InterPro" id="IPR001283">
    <property type="entry name" value="CRISP-related"/>
</dbReference>
<dbReference type="AlphaFoldDB" id="A0A2G9UV76"/>
<accession>A0A2G9UV76</accession>
<dbReference type="CDD" id="cd05380">
    <property type="entry name" value="CAP_euk"/>
    <property type="match status" value="1"/>
</dbReference>
<organism evidence="2 3">
    <name type="scientific">Teladorsagia circumcincta</name>
    <name type="common">Brown stomach worm</name>
    <name type="synonym">Ostertagia circumcincta</name>
    <dbReference type="NCBI Taxonomy" id="45464"/>
    <lineage>
        <taxon>Eukaryota</taxon>
        <taxon>Metazoa</taxon>
        <taxon>Ecdysozoa</taxon>
        <taxon>Nematoda</taxon>
        <taxon>Chromadorea</taxon>
        <taxon>Rhabditida</taxon>
        <taxon>Rhabditina</taxon>
        <taxon>Rhabditomorpha</taxon>
        <taxon>Strongyloidea</taxon>
        <taxon>Trichostrongylidae</taxon>
        <taxon>Teladorsagia</taxon>
    </lineage>
</organism>
<reference evidence="2 3" key="1">
    <citation type="submission" date="2015-09" db="EMBL/GenBank/DDBJ databases">
        <title>Draft genome of the parasitic nematode Teladorsagia circumcincta isolate WARC Sus (inbred).</title>
        <authorList>
            <person name="Mitreva M."/>
        </authorList>
    </citation>
    <scope>NUCLEOTIDE SEQUENCE [LARGE SCALE GENOMIC DNA]</scope>
    <source>
        <strain evidence="2 3">S</strain>
    </source>
</reference>
<gene>
    <name evidence="2" type="ORF">TELCIR_04640</name>
</gene>
<sequence>MPQFQDDEASRVDHAVYSHILSDRGLLKDSYRMERQMYSTDLENGAQNYANSCPSSACSNSTIGENIALVPNNTASGYYDAVFQAIKAFWQEIKVNANGINEAMVFTDALKYSTLAPLRFTQMAWANTHQVGCGARLCGGNYVVVCRYSPRISVFAGTVDYGL</sequence>
<dbReference type="PRINTS" id="PR00837">
    <property type="entry name" value="V5TPXLIKE"/>
</dbReference>
<dbReference type="OrthoDB" id="5874910at2759"/>
<evidence type="ECO:0000259" key="1">
    <source>
        <dbReference type="SMART" id="SM00198"/>
    </source>
</evidence>
<evidence type="ECO:0000313" key="2">
    <source>
        <dbReference type="EMBL" id="PIO73390.1"/>
    </source>
</evidence>
<dbReference type="SUPFAM" id="SSF55797">
    <property type="entry name" value="PR-1-like"/>
    <property type="match status" value="1"/>
</dbReference>
<proteinExistence type="predicted"/>
<dbReference type="InterPro" id="IPR014044">
    <property type="entry name" value="CAP_dom"/>
</dbReference>
<dbReference type="Proteomes" id="UP000230423">
    <property type="component" value="Unassembled WGS sequence"/>
</dbReference>
<dbReference type="Gene3D" id="3.40.33.10">
    <property type="entry name" value="CAP"/>
    <property type="match status" value="1"/>
</dbReference>
<name>A0A2G9UV76_TELCI</name>
<dbReference type="EMBL" id="KZ345466">
    <property type="protein sequence ID" value="PIO73390.1"/>
    <property type="molecule type" value="Genomic_DNA"/>
</dbReference>
<dbReference type="PANTHER" id="PTHR10334">
    <property type="entry name" value="CYSTEINE-RICH SECRETORY PROTEIN-RELATED"/>
    <property type="match status" value="1"/>
</dbReference>
<dbReference type="Pfam" id="PF00188">
    <property type="entry name" value="CAP"/>
    <property type="match status" value="1"/>
</dbReference>
<dbReference type="InterPro" id="IPR035940">
    <property type="entry name" value="CAP_sf"/>
</dbReference>
<dbReference type="SMART" id="SM00198">
    <property type="entry name" value="SCP"/>
    <property type="match status" value="1"/>
</dbReference>